<dbReference type="GO" id="GO:0007197">
    <property type="term" value="P:adenylate cyclase-inhibiting G protein-coupled acetylcholine receptor signaling pathway"/>
    <property type="evidence" value="ECO:0007669"/>
    <property type="project" value="TreeGrafter"/>
</dbReference>
<dbReference type="PRINTS" id="PR00237">
    <property type="entry name" value="GPCRRHODOPSN"/>
</dbReference>
<evidence type="ECO:0000256" key="7">
    <source>
        <dbReference type="ARBA" id="ARBA00023170"/>
    </source>
</evidence>
<dbReference type="OMA" id="ICDIWLF"/>
<dbReference type="InterPro" id="IPR017452">
    <property type="entry name" value="GPCR_Rhodpsn_7TM"/>
</dbReference>
<dbReference type="PANTHER" id="PTHR24247">
    <property type="entry name" value="5-HYDROXYTRYPTAMINE RECEPTOR"/>
    <property type="match status" value="1"/>
</dbReference>
<dbReference type="Proteomes" id="UP000887568">
    <property type="component" value="Unplaced"/>
</dbReference>
<keyword evidence="3 9" id="KW-0812">Transmembrane</keyword>
<proteinExistence type="inferred from homology"/>
<dbReference type="Gene3D" id="1.20.1070.10">
    <property type="entry name" value="Rhodopsin 7-helix transmembrane proteins"/>
    <property type="match status" value="1"/>
</dbReference>
<dbReference type="GO" id="GO:0045202">
    <property type="term" value="C:synapse"/>
    <property type="evidence" value="ECO:0007669"/>
    <property type="project" value="TreeGrafter"/>
</dbReference>
<evidence type="ECO:0000256" key="4">
    <source>
        <dbReference type="ARBA" id="ARBA00022989"/>
    </source>
</evidence>
<evidence type="ECO:0000256" key="9">
    <source>
        <dbReference type="RuleBase" id="RU000688"/>
    </source>
</evidence>
<keyword evidence="5 9" id="KW-0297">G-protein coupled receptor</keyword>
<feature type="region of interest" description="Disordered" evidence="10">
    <location>
        <begin position="314"/>
        <end position="353"/>
    </location>
</feature>
<feature type="transmembrane region" description="Helical" evidence="11">
    <location>
        <begin position="375"/>
        <end position="398"/>
    </location>
</feature>
<dbReference type="GO" id="GO:0007187">
    <property type="term" value="P:G protein-coupled receptor signaling pathway, coupled to cyclic nucleotide second messenger"/>
    <property type="evidence" value="ECO:0007669"/>
    <property type="project" value="TreeGrafter"/>
</dbReference>
<evidence type="ECO:0000256" key="3">
    <source>
        <dbReference type="ARBA" id="ARBA00022692"/>
    </source>
</evidence>
<feature type="region of interest" description="Disordered" evidence="10">
    <location>
        <begin position="278"/>
        <end position="301"/>
    </location>
</feature>
<keyword evidence="8 9" id="KW-0807">Transducer</keyword>
<dbReference type="AlphaFoldDB" id="A0A914A211"/>
<dbReference type="PROSITE" id="PS50262">
    <property type="entry name" value="G_PROTEIN_RECEP_F1_2"/>
    <property type="match status" value="1"/>
</dbReference>
<dbReference type="GO" id="GO:0004993">
    <property type="term" value="F:G protein-coupled serotonin receptor activity"/>
    <property type="evidence" value="ECO:0007669"/>
    <property type="project" value="TreeGrafter"/>
</dbReference>
<evidence type="ECO:0000256" key="8">
    <source>
        <dbReference type="ARBA" id="ARBA00023224"/>
    </source>
</evidence>
<comment type="subcellular location">
    <subcellularLocation>
        <location evidence="1">Cell membrane</location>
        <topology evidence="1">Multi-pass membrane protein</topology>
    </subcellularLocation>
</comment>
<dbReference type="InterPro" id="IPR000276">
    <property type="entry name" value="GPCR_Rhodpsn"/>
</dbReference>
<evidence type="ECO:0000256" key="11">
    <source>
        <dbReference type="SAM" id="Phobius"/>
    </source>
</evidence>
<dbReference type="GeneID" id="119729318"/>
<keyword evidence="6 11" id="KW-0472">Membrane</keyword>
<organism evidence="13 14">
    <name type="scientific">Patiria miniata</name>
    <name type="common">Bat star</name>
    <name type="synonym">Asterina miniata</name>
    <dbReference type="NCBI Taxonomy" id="46514"/>
    <lineage>
        <taxon>Eukaryota</taxon>
        <taxon>Metazoa</taxon>
        <taxon>Echinodermata</taxon>
        <taxon>Eleutherozoa</taxon>
        <taxon>Asterozoa</taxon>
        <taxon>Asteroidea</taxon>
        <taxon>Valvatacea</taxon>
        <taxon>Valvatida</taxon>
        <taxon>Asterinidae</taxon>
        <taxon>Patiria</taxon>
    </lineage>
</organism>
<dbReference type="PROSITE" id="PS00237">
    <property type="entry name" value="G_PROTEIN_RECEP_F1_1"/>
    <property type="match status" value="1"/>
</dbReference>
<feature type="transmembrane region" description="Helical" evidence="11">
    <location>
        <begin position="155"/>
        <end position="180"/>
    </location>
</feature>
<dbReference type="EnsemblMetazoa" id="XM_038201944.1">
    <property type="protein sequence ID" value="XP_038057872.1"/>
    <property type="gene ID" value="LOC119729318"/>
</dbReference>
<comment type="similarity">
    <text evidence="9">Belongs to the G-protein coupled receptor 1 family.</text>
</comment>
<feature type="domain" description="G-protein coupled receptors family 1 profile" evidence="12">
    <location>
        <begin position="55"/>
        <end position="426"/>
    </location>
</feature>
<dbReference type="PANTHER" id="PTHR24247:SF265">
    <property type="entry name" value="MUSCARINIC ACETYLCHOLINE RECEPTOR DM1"/>
    <property type="match status" value="1"/>
</dbReference>
<keyword evidence="7 9" id="KW-0675">Receptor</keyword>
<keyword evidence="4 11" id="KW-1133">Transmembrane helix</keyword>
<evidence type="ECO:0000313" key="13">
    <source>
        <dbReference type="EnsemblMetazoa" id="XP_038057872.1"/>
    </source>
</evidence>
<dbReference type="GO" id="GO:0030425">
    <property type="term" value="C:dendrite"/>
    <property type="evidence" value="ECO:0007669"/>
    <property type="project" value="TreeGrafter"/>
</dbReference>
<feature type="transmembrane region" description="Helical" evidence="11">
    <location>
        <begin position="200"/>
        <end position="224"/>
    </location>
</feature>
<name>A0A914A211_PATMI</name>
<dbReference type="SMART" id="SM01381">
    <property type="entry name" value="7TM_GPCR_Srsx"/>
    <property type="match status" value="1"/>
</dbReference>
<evidence type="ECO:0000256" key="10">
    <source>
        <dbReference type="SAM" id="MobiDB-lite"/>
    </source>
</evidence>
<dbReference type="InterPro" id="IPR000995">
    <property type="entry name" value="Musac_Ach_rcpt"/>
</dbReference>
<feature type="transmembrane region" description="Helical" evidence="11">
    <location>
        <begin position="113"/>
        <end position="134"/>
    </location>
</feature>
<reference evidence="13" key="1">
    <citation type="submission" date="2022-11" db="UniProtKB">
        <authorList>
            <consortium name="EnsemblMetazoa"/>
        </authorList>
    </citation>
    <scope>IDENTIFICATION</scope>
</reference>
<evidence type="ECO:0000256" key="6">
    <source>
        <dbReference type="ARBA" id="ARBA00023136"/>
    </source>
</evidence>
<keyword evidence="14" id="KW-1185">Reference proteome</keyword>
<evidence type="ECO:0000259" key="12">
    <source>
        <dbReference type="PROSITE" id="PS50262"/>
    </source>
</evidence>
<dbReference type="GO" id="GO:0005886">
    <property type="term" value="C:plasma membrane"/>
    <property type="evidence" value="ECO:0007669"/>
    <property type="project" value="UniProtKB-SubCell"/>
</dbReference>
<feature type="transmembrane region" description="Helical" evidence="11">
    <location>
        <begin position="35"/>
        <end position="63"/>
    </location>
</feature>
<dbReference type="GO" id="GO:0016907">
    <property type="term" value="F:G protein-coupled acetylcholine receptor activity"/>
    <property type="evidence" value="ECO:0007669"/>
    <property type="project" value="InterPro"/>
</dbReference>
<feature type="transmembrane region" description="Helical" evidence="11">
    <location>
        <begin position="410"/>
        <end position="429"/>
    </location>
</feature>
<evidence type="ECO:0000256" key="5">
    <source>
        <dbReference type="ARBA" id="ARBA00023040"/>
    </source>
</evidence>
<feature type="transmembrane region" description="Helical" evidence="11">
    <location>
        <begin position="75"/>
        <end position="101"/>
    </location>
</feature>
<evidence type="ECO:0000313" key="14">
    <source>
        <dbReference type="Proteomes" id="UP000887568"/>
    </source>
</evidence>
<sequence length="455" mass="51360">MDLTATVETMDAPTNCTGDNCTSAAPDEGLSNVEIVKIICMAVLSGIASLITICGNALVIVAFCRERRLRVLGNYFIISMAFADVIIGAFSMPLYTMYLLIDHWPLGPVICDIWLFLDYLCCGASVLGILLISVDRYRCLSHPMTYQSDMTRTRVLFLIIASWITTILLFGVPIIGWQFFEGERTVPHDQCEVQFTNDAFFTAGSIIMIYWLPLVVILILYMRIYLLTRRLVRREARIIGRLSVRHHVEPADTSHNNNHHDRKFSSGVMLDSEDEQTVSFPTRDLPLPPHPEEDNDVSDRASCSKHYNNGCGVDGERRRVTIPSETDEFSESERIAHGSHRTSTKASPNSKDHTIGKTLSAALNSLKEAKAVRTLSAILGIFILCWTPYSVLVIVKGFCPDCVNMYLYELSYFLCYINSTFNPMCYAFANRDFKIAFKRILLCDGQKYGWKASHY</sequence>
<dbReference type="PRINTS" id="PR00243">
    <property type="entry name" value="MUSCARINICR"/>
</dbReference>
<dbReference type="RefSeq" id="XP_038057872.1">
    <property type="nucleotide sequence ID" value="XM_038201944.1"/>
</dbReference>
<dbReference type="Pfam" id="PF00001">
    <property type="entry name" value="7tm_1"/>
    <property type="match status" value="1"/>
</dbReference>
<accession>A0A914A211</accession>
<protein>
    <recommendedName>
        <fullName evidence="12">G-protein coupled receptors family 1 profile domain-containing protein</fullName>
    </recommendedName>
</protein>
<dbReference type="OrthoDB" id="10071887at2759"/>
<evidence type="ECO:0000256" key="2">
    <source>
        <dbReference type="ARBA" id="ARBA00022475"/>
    </source>
</evidence>
<keyword evidence="2" id="KW-1003">Cell membrane</keyword>
<evidence type="ECO:0000256" key="1">
    <source>
        <dbReference type="ARBA" id="ARBA00004651"/>
    </source>
</evidence>
<dbReference type="SUPFAM" id="SSF81321">
    <property type="entry name" value="Family A G protein-coupled receptor-like"/>
    <property type="match status" value="1"/>
</dbReference>